<dbReference type="Proteomes" id="UP000479710">
    <property type="component" value="Unassembled WGS sequence"/>
</dbReference>
<protein>
    <submittedName>
        <fullName evidence="1">Uncharacterized protein</fullName>
    </submittedName>
</protein>
<gene>
    <name evidence="1" type="ORF">E2562_014633</name>
</gene>
<reference evidence="1 2" key="1">
    <citation type="submission" date="2019-11" db="EMBL/GenBank/DDBJ databases">
        <title>Whole genome sequence of Oryza granulata.</title>
        <authorList>
            <person name="Li W."/>
        </authorList>
    </citation>
    <scope>NUCLEOTIDE SEQUENCE [LARGE SCALE GENOMIC DNA]</scope>
    <source>
        <strain evidence="2">cv. Menghai</strain>
        <tissue evidence="1">Leaf</tissue>
    </source>
</reference>
<organism evidence="1 2">
    <name type="scientific">Oryza meyeriana var. granulata</name>
    <dbReference type="NCBI Taxonomy" id="110450"/>
    <lineage>
        <taxon>Eukaryota</taxon>
        <taxon>Viridiplantae</taxon>
        <taxon>Streptophyta</taxon>
        <taxon>Embryophyta</taxon>
        <taxon>Tracheophyta</taxon>
        <taxon>Spermatophyta</taxon>
        <taxon>Magnoliopsida</taxon>
        <taxon>Liliopsida</taxon>
        <taxon>Poales</taxon>
        <taxon>Poaceae</taxon>
        <taxon>BOP clade</taxon>
        <taxon>Oryzoideae</taxon>
        <taxon>Oryzeae</taxon>
        <taxon>Oryzinae</taxon>
        <taxon>Oryza</taxon>
        <taxon>Oryza meyeriana</taxon>
    </lineage>
</organism>
<accession>A0A6G1D3X8</accession>
<name>A0A6G1D3X8_9ORYZ</name>
<dbReference type="AlphaFoldDB" id="A0A6G1D3X8"/>
<evidence type="ECO:0000313" key="1">
    <source>
        <dbReference type="EMBL" id="KAF0907012.1"/>
    </source>
</evidence>
<dbReference type="EMBL" id="SPHZ02000007">
    <property type="protein sequence ID" value="KAF0907012.1"/>
    <property type="molecule type" value="Genomic_DNA"/>
</dbReference>
<comment type="caution">
    <text evidence="1">The sequence shown here is derived from an EMBL/GenBank/DDBJ whole genome shotgun (WGS) entry which is preliminary data.</text>
</comment>
<sequence>MHAPVFLLQFNDPTLIDPPSTLGPRVLQGAGHGVVGAASRCVRPWGPAQGRAVRGPCAAPGQGPLTPPRRLLLVGNPNLRPALRRGAQDRHHRDPLLAVDYRDRHNNGQRRRYCGFAGQGAYKALRIIRFNQPDRQLCEVITVDGTIFQ</sequence>
<keyword evidence="2" id="KW-1185">Reference proteome</keyword>
<proteinExistence type="predicted"/>
<evidence type="ECO:0000313" key="2">
    <source>
        <dbReference type="Proteomes" id="UP000479710"/>
    </source>
</evidence>